<dbReference type="KEGG" id="fcy:FRACYDRAFT_250271"/>
<keyword evidence="1" id="KW-1133">Transmembrane helix</keyword>
<evidence type="ECO:0000313" key="3">
    <source>
        <dbReference type="Proteomes" id="UP000095751"/>
    </source>
</evidence>
<feature type="transmembrane region" description="Helical" evidence="1">
    <location>
        <begin position="257"/>
        <end position="280"/>
    </location>
</feature>
<dbReference type="AlphaFoldDB" id="A0A1E7EQ18"/>
<keyword evidence="1" id="KW-0812">Transmembrane</keyword>
<dbReference type="InParanoid" id="A0A1E7EQ18"/>
<keyword evidence="1" id="KW-0472">Membrane</keyword>
<name>A0A1E7EQ18_9STRA</name>
<feature type="transmembrane region" description="Helical" evidence="1">
    <location>
        <begin position="227"/>
        <end position="245"/>
    </location>
</feature>
<feature type="transmembrane region" description="Helical" evidence="1">
    <location>
        <begin position="147"/>
        <end position="167"/>
    </location>
</feature>
<accession>A0A1E7EQ18</accession>
<keyword evidence="3" id="KW-1185">Reference proteome</keyword>
<feature type="transmembrane region" description="Helical" evidence="1">
    <location>
        <begin position="187"/>
        <end position="206"/>
    </location>
</feature>
<feature type="transmembrane region" description="Helical" evidence="1">
    <location>
        <begin position="34"/>
        <end position="55"/>
    </location>
</feature>
<dbReference type="Proteomes" id="UP000095751">
    <property type="component" value="Unassembled WGS sequence"/>
</dbReference>
<proteinExistence type="predicted"/>
<gene>
    <name evidence="2" type="ORF">FRACYDRAFT_250271</name>
</gene>
<evidence type="ECO:0000313" key="2">
    <source>
        <dbReference type="EMBL" id="OEU08049.1"/>
    </source>
</evidence>
<sequence length="298" mass="34243">MYSATTTSEEDPLAGGGNPPRQLALQFNIETLRFWGILAFLPLLATGQLLTHYGAVFPPHDDTSSFWEKIWNGAPSDFDETKTYIYQMFHFSHFCSALDFNPSKTVSALLVMFHTIPINVFVILHYLRVISQTDPAYDNLKQATKILTPLQFVFYLYFYMVFVNSPYGDLDTPEGDNAFILHYIPYLLWQIAALLMAIQQCWFIVLKDAIPFEWATPALLWKYLQSIVVLVIAYHVFVISFILKIPIFNTEEGVGRYIGMFIMYSELVYAVVIPAFFAYYMSQDGNDVRIVFIDESAK</sequence>
<reference evidence="2 3" key="1">
    <citation type="submission" date="2016-09" db="EMBL/GenBank/DDBJ databases">
        <title>Extensive genetic diversity and differential bi-allelic expression allows diatom success in the polar Southern Ocean.</title>
        <authorList>
            <consortium name="DOE Joint Genome Institute"/>
            <person name="Mock T."/>
            <person name="Otillar R.P."/>
            <person name="Strauss J."/>
            <person name="Dupont C."/>
            <person name="Frickenhaus S."/>
            <person name="Maumus F."/>
            <person name="Mcmullan M."/>
            <person name="Sanges R."/>
            <person name="Schmutz J."/>
            <person name="Toseland A."/>
            <person name="Valas R."/>
            <person name="Veluchamy A."/>
            <person name="Ward B.J."/>
            <person name="Allen A."/>
            <person name="Barry K."/>
            <person name="Falciatore A."/>
            <person name="Ferrante M."/>
            <person name="Fortunato A.E."/>
            <person name="Gloeckner G."/>
            <person name="Gruber A."/>
            <person name="Hipkin R."/>
            <person name="Janech M."/>
            <person name="Kroth P."/>
            <person name="Leese F."/>
            <person name="Lindquist E."/>
            <person name="Lyon B.R."/>
            <person name="Martin J."/>
            <person name="Mayer C."/>
            <person name="Parker M."/>
            <person name="Quesneville H."/>
            <person name="Raymond J."/>
            <person name="Uhlig C."/>
            <person name="Valentin K.U."/>
            <person name="Worden A.Z."/>
            <person name="Armbrust E.V."/>
            <person name="Bowler C."/>
            <person name="Green B."/>
            <person name="Moulton V."/>
            <person name="Van Oosterhout C."/>
            <person name="Grigoriev I."/>
        </authorList>
    </citation>
    <scope>NUCLEOTIDE SEQUENCE [LARGE SCALE GENOMIC DNA]</scope>
    <source>
        <strain evidence="2 3">CCMP1102</strain>
    </source>
</reference>
<protein>
    <submittedName>
        <fullName evidence="2">Uncharacterized protein</fullName>
    </submittedName>
</protein>
<organism evidence="2 3">
    <name type="scientific">Fragilariopsis cylindrus CCMP1102</name>
    <dbReference type="NCBI Taxonomy" id="635003"/>
    <lineage>
        <taxon>Eukaryota</taxon>
        <taxon>Sar</taxon>
        <taxon>Stramenopiles</taxon>
        <taxon>Ochrophyta</taxon>
        <taxon>Bacillariophyta</taxon>
        <taxon>Bacillariophyceae</taxon>
        <taxon>Bacillariophycidae</taxon>
        <taxon>Bacillariales</taxon>
        <taxon>Bacillariaceae</taxon>
        <taxon>Fragilariopsis</taxon>
    </lineage>
</organism>
<feature type="transmembrane region" description="Helical" evidence="1">
    <location>
        <begin position="106"/>
        <end position="127"/>
    </location>
</feature>
<evidence type="ECO:0000256" key="1">
    <source>
        <dbReference type="SAM" id="Phobius"/>
    </source>
</evidence>
<dbReference type="EMBL" id="KV784382">
    <property type="protein sequence ID" value="OEU08049.1"/>
    <property type="molecule type" value="Genomic_DNA"/>
</dbReference>